<dbReference type="Proteomes" id="UP001193920">
    <property type="component" value="Unassembled WGS sequence"/>
</dbReference>
<sequence>MLKVTKDIFSGRENPSWVIPEVLANDILNEIATNKKSLNYGKGPSILGYKGFIVEIMDPLIANYFDLPTIFRVDDGDAEDVSGSQNLVKLLMDVVDKFNVNNYVINNYRRLSGRQYIRSQSNQDAVGKDKIKSGLPVITGMKCWVDLGIFNDLFWNFNSDIIKSNNCYSYAVNIRVPASSRIPHPGYCHTGRVPDGDSALIEGVKKDGLVFAKQDMTCPTQSNDPNNPVWLVALVSGYVGTDQEWDYHWYRKVWEGNESQNYFWAHKLGSSQVKRLGDGVEPEADAKNHGYNRFHGYFLVPNMTICGPY</sequence>
<proteinExistence type="predicted"/>
<accession>A0AAW3YSI6</accession>
<name>A0AAW3YSI6_9GAMM</name>
<organism evidence="1">
    <name type="scientific">Xenorhabdus szentirmaii</name>
    <dbReference type="NCBI Taxonomy" id="290112"/>
    <lineage>
        <taxon>Bacteria</taxon>
        <taxon>Pseudomonadati</taxon>
        <taxon>Pseudomonadota</taxon>
        <taxon>Gammaproteobacteria</taxon>
        <taxon>Enterobacterales</taxon>
        <taxon>Morganellaceae</taxon>
        <taxon>Xenorhabdus</taxon>
    </lineage>
</organism>
<reference evidence="1" key="2">
    <citation type="journal article" date="2024" name="Toxins">
        <title>Genome Sequence Analysis of Native Xenorhabdus Strains Isolated from Entomopathogenic Nematodes in Argentina.</title>
        <authorList>
            <person name="Palma L."/>
            <person name="Frizzo L."/>
            <person name="Kaiser S."/>
            <person name="Berry C."/>
            <person name="Caballero P."/>
            <person name="Bode H.B."/>
            <person name="Del Valle E.E."/>
        </authorList>
    </citation>
    <scope>NUCLEOTIDE SEQUENCE</scope>
    <source>
        <strain evidence="1">M</strain>
    </source>
</reference>
<reference evidence="1" key="1">
    <citation type="submission" date="2020-09" db="EMBL/GenBank/DDBJ databases">
        <authorList>
            <person name="Palma L."/>
            <person name="Caballero P."/>
            <person name="Berry C."/>
            <person name="Del Valle E."/>
        </authorList>
    </citation>
    <scope>NUCLEOTIDE SEQUENCE</scope>
    <source>
        <strain evidence="1">M</strain>
    </source>
</reference>
<dbReference type="RefSeq" id="WP_323869044.1">
    <property type="nucleotide sequence ID" value="NZ_JACXBF010000249.1"/>
</dbReference>
<evidence type="ECO:0000313" key="1">
    <source>
        <dbReference type="EMBL" id="MBD2801052.1"/>
    </source>
</evidence>
<gene>
    <name evidence="1" type="ORF">ID854_11450</name>
</gene>
<protein>
    <submittedName>
        <fullName evidence="1">Uncharacterized protein</fullName>
    </submittedName>
</protein>
<dbReference type="EMBL" id="JACXBF010000249">
    <property type="protein sequence ID" value="MBD2801052.1"/>
    <property type="molecule type" value="Genomic_DNA"/>
</dbReference>
<comment type="caution">
    <text evidence="1">The sequence shown here is derived from an EMBL/GenBank/DDBJ whole genome shotgun (WGS) entry which is preliminary data.</text>
</comment>
<dbReference type="AlphaFoldDB" id="A0AAW3YSI6"/>